<dbReference type="InterPro" id="IPR036249">
    <property type="entry name" value="Thioredoxin-like_sf"/>
</dbReference>
<dbReference type="InterPro" id="IPR013766">
    <property type="entry name" value="Thioredoxin_domain"/>
</dbReference>
<gene>
    <name evidence="2" type="ORF">A4D02_28660</name>
</gene>
<evidence type="ECO:0000313" key="2">
    <source>
        <dbReference type="EMBL" id="OQP49566.1"/>
    </source>
</evidence>
<feature type="domain" description="Thioredoxin" evidence="1">
    <location>
        <begin position="29"/>
        <end position="156"/>
    </location>
</feature>
<keyword evidence="3" id="KW-1185">Reference proteome</keyword>
<dbReference type="EMBL" id="LWBO01000010">
    <property type="protein sequence ID" value="OQP49566.1"/>
    <property type="molecule type" value="Genomic_DNA"/>
</dbReference>
<name>A0ABX3P1X6_9BACT</name>
<proteinExistence type="predicted"/>
<reference evidence="2 3" key="1">
    <citation type="submission" date="2016-04" db="EMBL/GenBank/DDBJ databases">
        <authorList>
            <person name="Chen L."/>
            <person name="Zhuang W."/>
            <person name="Wang G."/>
        </authorList>
    </citation>
    <scope>NUCLEOTIDE SEQUENCE [LARGE SCALE GENOMIC DNA]</scope>
    <source>
        <strain evidence="3">GR20</strain>
    </source>
</reference>
<evidence type="ECO:0000259" key="1">
    <source>
        <dbReference type="PROSITE" id="PS51352"/>
    </source>
</evidence>
<dbReference type="PROSITE" id="PS51352">
    <property type="entry name" value="THIOREDOXIN_2"/>
    <property type="match status" value="1"/>
</dbReference>
<dbReference type="SUPFAM" id="SSF52833">
    <property type="entry name" value="Thioredoxin-like"/>
    <property type="match status" value="1"/>
</dbReference>
<dbReference type="RefSeq" id="WP_014220041.1">
    <property type="nucleotide sequence ID" value="NZ_LWBO01000010.1"/>
</dbReference>
<dbReference type="InterPro" id="IPR012336">
    <property type="entry name" value="Thioredoxin-like_fold"/>
</dbReference>
<protein>
    <submittedName>
        <fullName evidence="2">Thiol reductase thioredoxin</fullName>
    </submittedName>
</protein>
<sequence>MSEAMSSKIFLVISLIGFTIGLRVVVAHAKEKQNVKQAEKKISFVNGKWKDVAALAKKKGKYIFVDAYTAWCAPCRQLKNVTFKDREAAAFYNGNFISYTVDMEKGEGVELAEKWDVTAYPTLLFFTPEGKMVMTQVGYVNGKQLIEFGKQALEKL</sequence>
<comment type="caution">
    <text evidence="2">The sequence shown here is derived from an EMBL/GenBank/DDBJ whole genome shotgun (WGS) entry which is preliminary data.</text>
</comment>
<dbReference type="Gene3D" id="3.40.30.10">
    <property type="entry name" value="Glutaredoxin"/>
    <property type="match status" value="1"/>
</dbReference>
<dbReference type="PANTHER" id="PTHR32234">
    <property type="entry name" value="THIOL:DISULFIDE INTERCHANGE PROTEIN DSBD"/>
    <property type="match status" value="1"/>
</dbReference>
<organism evidence="2 3">
    <name type="scientific">Niastella koreensis</name>
    <dbReference type="NCBI Taxonomy" id="354356"/>
    <lineage>
        <taxon>Bacteria</taxon>
        <taxon>Pseudomonadati</taxon>
        <taxon>Bacteroidota</taxon>
        <taxon>Chitinophagia</taxon>
        <taxon>Chitinophagales</taxon>
        <taxon>Chitinophagaceae</taxon>
        <taxon>Niastella</taxon>
    </lineage>
</organism>
<dbReference type="PANTHER" id="PTHR32234:SF0">
    <property type="entry name" value="THIOL:DISULFIDE INTERCHANGE PROTEIN DSBD"/>
    <property type="match status" value="1"/>
</dbReference>
<evidence type="ECO:0000313" key="3">
    <source>
        <dbReference type="Proteomes" id="UP000192277"/>
    </source>
</evidence>
<accession>A0ABX3P1X6</accession>
<dbReference type="Pfam" id="PF13098">
    <property type="entry name" value="Thioredoxin_2"/>
    <property type="match status" value="1"/>
</dbReference>
<dbReference type="Proteomes" id="UP000192277">
    <property type="component" value="Unassembled WGS sequence"/>
</dbReference>
<dbReference type="CDD" id="cd02947">
    <property type="entry name" value="TRX_family"/>
    <property type="match status" value="1"/>
</dbReference>